<accession>A0A1Y2BGC4</accession>
<dbReference type="AlphaFoldDB" id="A0A1Y2BGC4"/>
<dbReference type="SUPFAM" id="SSF53474">
    <property type="entry name" value="alpha/beta-Hydrolases"/>
    <property type="match status" value="1"/>
</dbReference>
<proteinExistence type="inferred from homology"/>
<keyword evidence="2" id="KW-0645">Protease</keyword>
<dbReference type="GO" id="GO:0008239">
    <property type="term" value="F:dipeptidyl-peptidase activity"/>
    <property type="evidence" value="ECO:0007669"/>
    <property type="project" value="TreeGrafter"/>
</dbReference>
<comment type="similarity">
    <text evidence="1">Belongs to the peptidase S28 family.</text>
</comment>
<evidence type="ECO:0000256" key="1">
    <source>
        <dbReference type="ARBA" id="ARBA00011079"/>
    </source>
</evidence>
<dbReference type="EMBL" id="MCGO01000067">
    <property type="protein sequence ID" value="ORY33610.1"/>
    <property type="molecule type" value="Genomic_DNA"/>
</dbReference>
<name>A0A1Y2BGC4_9FUNG</name>
<evidence type="ECO:0000256" key="4">
    <source>
        <dbReference type="ARBA" id="ARBA00022801"/>
    </source>
</evidence>
<dbReference type="InterPro" id="IPR029058">
    <property type="entry name" value="AB_hydrolase_fold"/>
</dbReference>
<evidence type="ECO:0000256" key="2">
    <source>
        <dbReference type="ARBA" id="ARBA00022670"/>
    </source>
</evidence>
<dbReference type="Gene3D" id="3.40.50.1820">
    <property type="entry name" value="alpha/beta hydrolase"/>
    <property type="match status" value="2"/>
</dbReference>
<keyword evidence="5" id="KW-0325">Glycoprotein</keyword>
<evidence type="ECO:0000313" key="7">
    <source>
        <dbReference type="Proteomes" id="UP000193642"/>
    </source>
</evidence>
<gene>
    <name evidence="6" type="ORF">BCR33DRAFT_771173</name>
</gene>
<keyword evidence="7" id="KW-1185">Reference proteome</keyword>
<evidence type="ECO:0000256" key="3">
    <source>
        <dbReference type="ARBA" id="ARBA00022729"/>
    </source>
</evidence>
<dbReference type="PANTHER" id="PTHR11010">
    <property type="entry name" value="PROTEASE S28 PRO-X CARBOXYPEPTIDASE-RELATED"/>
    <property type="match status" value="1"/>
</dbReference>
<dbReference type="GO" id="GO:0070008">
    <property type="term" value="F:serine-type exopeptidase activity"/>
    <property type="evidence" value="ECO:0007669"/>
    <property type="project" value="InterPro"/>
</dbReference>
<comment type="caution">
    <text evidence="6">The sequence shown here is derived from an EMBL/GenBank/DDBJ whole genome shotgun (WGS) entry which is preliminary data.</text>
</comment>
<evidence type="ECO:0000256" key="5">
    <source>
        <dbReference type="ARBA" id="ARBA00023180"/>
    </source>
</evidence>
<dbReference type="Pfam" id="PF05577">
    <property type="entry name" value="Peptidase_S28"/>
    <property type="match status" value="1"/>
</dbReference>
<organism evidence="6 7">
    <name type="scientific">Rhizoclosmatium globosum</name>
    <dbReference type="NCBI Taxonomy" id="329046"/>
    <lineage>
        <taxon>Eukaryota</taxon>
        <taxon>Fungi</taxon>
        <taxon>Fungi incertae sedis</taxon>
        <taxon>Chytridiomycota</taxon>
        <taxon>Chytridiomycota incertae sedis</taxon>
        <taxon>Chytridiomycetes</taxon>
        <taxon>Chytridiales</taxon>
        <taxon>Chytriomycetaceae</taxon>
        <taxon>Rhizoclosmatium</taxon>
    </lineage>
</organism>
<evidence type="ECO:0008006" key="8">
    <source>
        <dbReference type="Google" id="ProtNLM"/>
    </source>
</evidence>
<dbReference type="OrthoDB" id="1735038at2759"/>
<dbReference type="PANTHER" id="PTHR11010:SF117">
    <property type="entry name" value="SERINE PROTEASE 16"/>
    <property type="match status" value="1"/>
</dbReference>
<reference evidence="6 7" key="1">
    <citation type="submission" date="2016-07" db="EMBL/GenBank/DDBJ databases">
        <title>Pervasive Adenine N6-methylation of Active Genes in Fungi.</title>
        <authorList>
            <consortium name="DOE Joint Genome Institute"/>
            <person name="Mondo S.J."/>
            <person name="Dannebaum R.O."/>
            <person name="Kuo R.C."/>
            <person name="Labutti K."/>
            <person name="Haridas S."/>
            <person name="Kuo A."/>
            <person name="Salamov A."/>
            <person name="Ahrendt S.R."/>
            <person name="Lipzen A."/>
            <person name="Sullivan W."/>
            <person name="Andreopoulos W.B."/>
            <person name="Clum A."/>
            <person name="Lindquist E."/>
            <person name="Daum C."/>
            <person name="Ramamoorthy G.K."/>
            <person name="Gryganskyi A."/>
            <person name="Culley D."/>
            <person name="Magnuson J.K."/>
            <person name="James T.Y."/>
            <person name="O'Malley M.A."/>
            <person name="Stajich J.E."/>
            <person name="Spatafora J.W."/>
            <person name="Visel A."/>
            <person name="Grigoriev I.V."/>
        </authorList>
    </citation>
    <scope>NUCLEOTIDE SEQUENCE [LARGE SCALE GENOMIC DNA]</scope>
    <source>
        <strain evidence="6 7">JEL800</strain>
    </source>
</reference>
<sequence length="822" mass="88167">MCNNVKHHGKKSPQDSSEIHNSVNAGYFGFHAPPGLSVSTGYYTQKVDHFGDQTGVNGSTTFEQYYLIQDTYYKPGGPIFLWVAGEGPADDGYMTGGGSLLSWLMPRYNGMVVSLEHRFYGATSGTTGRSVPTADLSPESLKLLTSRQAIEDMASFIIDFPTLFPNYNIPNNTKWVTVGGSYSGALAAWMRQQHPELVYAAYAASAPVDTESYFWRYSYAVDQGMKFFAELRSGTGSQCINGWTRAVKLFDTGISNVINDPTALSAFKSQFWMSQVNLIGDFASAVTAQQGSTVQYFPQDNLVNNTIPWIDLACSGQYFPKLIDPAASDEELFGAFTDLWIYQMKSFGFANDSDPNIGSSFNTVPIQDWSLTGPAGNALWYKQACNEFGYGQVAQPITAEGLIEEWSAYSTYNNLDYYWQTCDIEGLSTNASTAGPEATKNFYGGLDVETSNILWVNGQYDPWHWLSNWQSAYPGQVSVFYKNSTHCIDLWGPQNVTNSQYPPYVNQDFMTSFWTDVFDTLDNWIGLPPAESTTTTVQSTVSTLPTSTVSSTIATTQTATPTPVPFTGDSSIVSPGLVVPGVNVSQLVSSLTQTGIPLAPGSSISIPIQATASTKDSLAFLAISSTFYKFLQLPTLPASIPQTLGESKFTFAALPNNTGIALSYTVAAGTQNQSYDFALSQNSSFLTVTVHGNSQSVSFLYPVFPVPRKRDSVVAFTVVSGSAPLASVETGTTVSVGGSSTIAATATSVSSAASATTTPASGDDTKPGYVPPVTQGYYAAPVDGSYKPGSPAGNYGGKNLYASAGVSTVLCVVVPLISVLAL</sequence>
<dbReference type="Proteomes" id="UP000193642">
    <property type="component" value="Unassembled WGS sequence"/>
</dbReference>
<protein>
    <recommendedName>
        <fullName evidence="8">Peptidase S28</fullName>
    </recommendedName>
</protein>
<keyword evidence="4" id="KW-0378">Hydrolase</keyword>
<keyword evidence="3" id="KW-0732">Signal</keyword>
<dbReference type="GO" id="GO:0006508">
    <property type="term" value="P:proteolysis"/>
    <property type="evidence" value="ECO:0007669"/>
    <property type="project" value="UniProtKB-KW"/>
</dbReference>
<evidence type="ECO:0000313" key="6">
    <source>
        <dbReference type="EMBL" id="ORY33610.1"/>
    </source>
</evidence>
<dbReference type="InterPro" id="IPR008758">
    <property type="entry name" value="Peptidase_S28"/>
</dbReference>